<name>A0A7M5UXC7_9CNID</name>
<keyword evidence="2" id="KW-1185">Reference proteome</keyword>
<dbReference type="AlphaFoldDB" id="A0A7M5UXC7"/>
<accession>A0A7M5UXC7</accession>
<sequence>MSIHHETNWYMKNMFNCSQIIACTRTFKKGAEICSFRVEPCQKHKKTKSLDDRWFDLKIFNDSHRILNLIKSMCPTATSSTLLFHKIPNQYNMMLRTRVFCSS</sequence>
<dbReference type="EnsemblMetazoa" id="CLYHEMT007394.1">
    <property type="protein sequence ID" value="CLYHEMP007394.1"/>
    <property type="gene ID" value="CLYHEMG007394"/>
</dbReference>
<dbReference type="Proteomes" id="UP000594262">
    <property type="component" value="Unplaced"/>
</dbReference>
<evidence type="ECO:0000313" key="2">
    <source>
        <dbReference type="Proteomes" id="UP000594262"/>
    </source>
</evidence>
<proteinExistence type="predicted"/>
<protein>
    <submittedName>
        <fullName evidence="1">Uncharacterized protein</fullName>
    </submittedName>
</protein>
<reference evidence="1" key="1">
    <citation type="submission" date="2021-01" db="UniProtKB">
        <authorList>
            <consortium name="EnsemblMetazoa"/>
        </authorList>
    </citation>
    <scope>IDENTIFICATION</scope>
</reference>
<evidence type="ECO:0000313" key="1">
    <source>
        <dbReference type="EnsemblMetazoa" id="CLYHEMP007394.1"/>
    </source>
</evidence>
<organism evidence="1 2">
    <name type="scientific">Clytia hemisphaerica</name>
    <dbReference type="NCBI Taxonomy" id="252671"/>
    <lineage>
        <taxon>Eukaryota</taxon>
        <taxon>Metazoa</taxon>
        <taxon>Cnidaria</taxon>
        <taxon>Hydrozoa</taxon>
        <taxon>Hydroidolina</taxon>
        <taxon>Leptothecata</taxon>
        <taxon>Obeliida</taxon>
        <taxon>Clytiidae</taxon>
        <taxon>Clytia</taxon>
    </lineage>
</organism>